<dbReference type="InterPro" id="IPR050129">
    <property type="entry name" value="Zn_alcohol_dh"/>
</dbReference>
<dbReference type="PROSITE" id="PS00059">
    <property type="entry name" value="ADH_ZINC"/>
    <property type="match status" value="1"/>
</dbReference>
<dbReference type="PANTHER" id="PTHR43401:SF2">
    <property type="entry name" value="L-THREONINE 3-DEHYDROGENASE"/>
    <property type="match status" value="1"/>
</dbReference>
<evidence type="ECO:0000313" key="7">
    <source>
        <dbReference type="Proteomes" id="UP000201728"/>
    </source>
</evidence>
<dbReference type="Pfam" id="PF08240">
    <property type="entry name" value="ADH_N"/>
    <property type="match status" value="1"/>
</dbReference>
<dbReference type="GO" id="GO:0016616">
    <property type="term" value="F:oxidoreductase activity, acting on the CH-OH group of donors, NAD or NADP as acceptor"/>
    <property type="evidence" value="ECO:0007669"/>
    <property type="project" value="UniProtKB-ARBA"/>
</dbReference>
<dbReference type="GO" id="GO:0008270">
    <property type="term" value="F:zinc ion binding"/>
    <property type="evidence" value="ECO:0007669"/>
    <property type="project" value="InterPro"/>
</dbReference>
<sequence>METSLLTKKINPIRPKTSMMKAAVISAPRKAAAIVVAVPEPNKGEVRIKIEGSGVCASNIPVWEGRDWFSYPLAAGNPGHEGWGIIDAIGPEVEGLNVGDRVTCLSYNAYAEYDIAKAEEVIVLPTFLEGKPFPGEALGCVMNIFSRSDIHAGQTVAVVGTGFLGILLIQLLKSAGANVIAISKRSFSLQAAAAAGAAQTIPMNDHYEVIERVQQLTGNAFCDRVIEVTGKEWPLNLAIELTAERGKLIVAGFHQDGMRQVNMQLLNWRGIDMINAHERNPKQYIKGIQHAIRAIEEGKMNPFPLFTHLFTLDKAEQALNLLTERPEGFIKALLINKAVV</sequence>
<keyword evidence="1 4" id="KW-0479">Metal-binding</keyword>
<accession>A0A222NYU8</accession>
<dbReference type="InterPro" id="IPR036291">
    <property type="entry name" value="NAD(P)-bd_dom_sf"/>
</dbReference>
<dbReference type="Gene3D" id="3.40.50.720">
    <property type="entry name" value="NAD(P)-binding Rossmann-like Domain"/>
    <property type="match status" value="1"/>
</dbReference>
<dbReference type="CDD" id="cd08269">
    <property type="entry name" value="Zn_ADH9"/>
    <property type="match status" value="1"/>
</dbReference>
<evidence type="ECO:0000313" key="6">
    <source>
        <dbReference type="EMBL" id="ASQ44764.1"/>
    </source>
</evidence>
<dbReference type="SUPFAM" id="SSF50129">
    <property type="entry name" value="GroES-like"/>
    <property type="match status" value="1"/>
</dbReference>
<dbReference type="InterPro" id="IPR011032">
    <property type="entry name" value="GroES-like_sf"/>
</dbReference>
<dbReference type="RefSeq" id="WP_198333170.1">
    <property type="nucleotide sequence ID" value="NZ_CP016397.1"/>
</dbReference>
<dbReference type="SMART" id="SM00829">
    <property type="entry name" value="PKS_ER"/>
    <property type="match status" value="1"/>
</dbReference>
<dbReference type="PANTHER" id="PTHR43401">
    <property type="entry name" value="L-THREONINE 3-DEHYDROGENASE"/>
    <property type="match status" value="1"/>
</dbReference>
<dbReference type="AlphaFoldDB" id="A0A222NYU8"/>
<keyword evidence="7" id="KW-1185">Reference proteome</keyword>
<evidence type="ECO:0000256" key="4">
    <source>
        <dbReference type="RuleBase" id="RU361277"/>
    </source>
</evidence>
<evidence type="ECO:0000256" key="3">
    <source>
        <dbReference type="ARBA" id="ARBA00023002"/>
    </source>
</evidence>
<dbReference type="KEGG" id="lcd:clem_00990"/>
<evidence type="ECO:0000256" key="2">
    <source>
        <dbReference type="ARBA" id="ARBA00022833"/>
    </source>
</evidence>
<reference evidence="7" key="1">
    <citation type="submission" date="2016-07" db="EMBL/GenBank/DDBJ databases">
        <authorList>
            <person name="Florea S."/>
            <person name="Webb J.S."/>
            <person name="Jaromczyk J."/>
            <person name="Schardl C.L."/>
        </authorList>
    </citation>
    <scope>NUCLEOTIDE SEQUENCE [LARGE SCALE GENOMIC DNA]</scope>
    <source>
        <strain evidence="7">CDC-D5610</strain>
    </source>
</reference>
<dbReference type="SUPFAM" id="SSF51735">
    <property type="entry name" value="NAD(P)-binding Rossmann-fold domains"/>
    <property type="match status" value="1"/>
</dbReference>
<comment type="cofactor">
    <cofactor evidence="4">
        <name>Zn(2+)</name>
        <dbReference type="ChEBI" id="CHEBI:29105"/>
    </cofactor>
</comment>
<proteinExistence type="inferred from homology"/>
<dbReference type="EMBL" id="CP016397">
    <property type="protein sequence ID" value="ASQ44764.1"/>
    <property type="molecule type" value="Genomic_DNA"/>
</dbReference>
<evidence type="ECO:0000259" key="5">
    <source>
        <dbReference type="SMART" id="SM00829"/>
    </source>
</evidence>
<dbReference type="Proteomes" id="UP000201728">
    <property type="component" value="Chromosome"/>
</dbReference>
<protein>
    <submittedName>
        <fullName evidence="6">D-arabitol-phosphate dehydrogenase</fullName>
        <ecNumber evidence="6">1.1.1.301</ecNumber>
    </submittedName>
</protein>
<dbReference type="Gene3D" id="3.90.180.10">
    <property type="entry name" value="Medium-chain alcohol dehydrogenases, catalytic domain"/>
    <property type="match status" value="2"/>
</dbReference>
<feature type="domain" description="Enoyl reductase (ER)" evidence="5">
    <location>
        <begin position="26"/>
        <end position="334"/>
    </location>
</feature>
<dbReference type="InterPro" id="IPR002328">
    <property type="entry name" value="ADH_Zn_CS"/>
</dbReference>
<gene>
    <name evidence="6" type="ORF">clem_00990</name>
</gene>
<organism evidence="6 7">
    <name type="scientific">Legionella clemsonensis</name>
    <dbReference type="NCBI Taxonomy" id="1867846"/>
    <lineage>
        <taxon>Bacteria</taxon>
        <taxon>Pseudomonadati</taxon>
        <taxon>Pseudomonadota</taxon>
        <taxon>Gammaproteobacteria</taxon>
        <taxon>Legionellales</taxon>
        <taxon>Legionellaceae</taxon>
        <taxon>Legionella</taxon>
    </lineage>
</organism>
<name>A0A222NYU8_9GAMM</name>
<dbReference type="Pfam" id="PF00107">
    <property type="entry name" value="ADH_zinc_N"/>
    <property type="match status" value="1"/>
</dbReference>
<dbReference type="InterPro" id="IPR020843">
    <property type="entry name" value="ER"/>
</dbReference>
<dbReference type="InterPro" id="IPR013149">
    <property type="entry name" value="ADH-like_C"/>
</dbReference>
<keyword evidence="3 6" id="KW-0560">Oxidoreductase</keyword>
<comment type="similarity">
    <text evidence="4">Belongs to the zinc-containing alcohol dehydrogenase family.</text>
</comment>
<dbReference type="EC" id="1.1.1.301" evidence="6"/>
<keyword evidence="2 4" id="KW-0862">Zinc</keyword>
<dbReference type="InterPro" id="IPR013154">
    <property type="entry name" value="ADH-like_N"/>
</dbReference>
<evidence type="ECO:0000256" key="1">
    <source>
        <dbReference type="ARBA" id="ARBA00022723"/>
    </source>
</evidence>